<feature type="region of interest" description="Disordered" evidence="1">
    <location>
        <begin position="100"/>
        <end position="120"/>
    </location>
</feature>
<sequence length="180" mass="21042">MGTCHDSSIRFATNGGDRSLRYVVNKQPMAVSHMRVEYNTLSRCEARRCARFYMRGKGKSCTRRKILQLDQAENLLLQKPQDKQRFEQMVKEKQVIRCPQNERSTMRSTHQRGPPYTMHEHPRATTLFNSLKEYTQKNVDVSGRLILEGFFLEREEHCSWGTLLGERENSMSEQKRGGRA</sequence>
<name>A0A6P5G2X1_ANACO</name>
<protein>
    <submittedName>
        <fullName evidence="3">Uncharacterized protein LOC109720319 isoform X1</fullName>
    </submittedName>
</protein>
<accession>A0A6P5G2X1</accession>
<keyword evidence="2" id="KW-1185">Reference proteome</keyword>
<dbReference type="Proteomes" id="UP000515123">
    <property type="component" value="Linkage group 14"/>
</dbReference>
<evidence type="ECO:0000313" key="2">
    <source>
        <dbReference type="Proteomes" id="UP000515123"/>
    </source>
</evidence>
<reference evidence="3" key="2">
    <citation type="submission" date="2025-08" db="UniProtKB">
        <authorList>
            <consortium name="RefSeq"/>
        </authorList>
    </citation>
    <scope>IDENTIFICATION</scope>
    <source>
        <tissue evidence="3">Leaf</tissue>
    </source>
</reference>
<reference evidence="2" key="1">
    <citation type="journal article" date="2015" name="Nat. Genet.">
        <title>The pineapple genome and the evolution of CAM photosynthesis.</title>
        <authorList>
            <person name="Ming R."/>
            <person name="VanBuren R."/>
            <person name="Wai C.M."/>
            <person name="Tang H."/>
            <person name="Schatz M.C."/>
            <person name="Bowers J.E."/>
            <person name="Lyons E."/>
            <person name="Wang M.L."/>
            <person name="Chen J."/>
            <person name="Biggers E."/>
            <person name="Zhang J."/>
            <person name="Huang L."/>
            <person name="Zhang L."/>
            <person name="Miao W."/>
            <person name="Zhang J."/>
            <person name="Ye Z."/>
            <person name="Miao C."/>
            <person name="Lin Z."/>
            <person name="Wang H."/>
            <person name="Zhou H."/>
            <person name="Yim W.C."/>
            <person name="Priest H.D."/>
            <person name="Zheng C."/>
            <person name="Woodhouse M."/>
            <person name="Edger P.P."/>
            <person name="Guyot R."/>
            <person name="Guo H.B."/>
            <person name="Guo H."/>
            <person name="Zheng G."/>
            <person name="Singh R."/>
            <person name="Sharma A."/>
            <person name="Min X."/>
            <person name="Zheng Y."/>
            <person name="Lee H."/>
            <person name="Gurtowski J."/>
            <person name="Sedlazeck F.J."/>
            <person name="Harkess A."/>
            <person name="McKain M.R."/>
            <person name="Liao Z."/>
            <person name="Fang J."/>
            <person name="Liu J."/>
            <person name="Zhang X."/>
            <person name="Zhang Q."/>
            <person name="Hu W."/>
            <person name="Qin Y."/>
            <person name="Wang K."/>
            <person name="Chen L.Y."/>
            <person name="Shirley N."/>
            <person name="Lin Y.R."/>
            <person name="Liu L.Y."/>
            <person name="Hernandez A.G."/>
            <person name="Wright C.L."/>
            <person name="Bulone V."/>
            <person name="Tuskan G.A."/>
            <person name="Heath K."/>
            <person name="Zee F."/>
            <person name="Moore P.H."/>
            <person name="Sunkar R."/>
            <person name="Leebens-Mack J.H."/>
            <person name="Mockler T."/>
            <person name="Bennetzen J.L."/>
            <person name="Freeling M."/>
            <person name="Sankoff D."/>
            <person name="Paterson A.H."/>
            <person name="Zhu X."/>
            <person name="Yang X."/>
            <person name="Smith J.A."/>
            <person name="Cushman J.C."/>
            <person name="Paull R.E."/>
            <person name="Yu Q."/>
        </authorList>
    </citation>
    <scope>NUCLEOTIDE SEQUENCE [LARGE SCALE GENOMIC DNA]</scope>
    <source>
        <strain evidence="2">cv. F153</strain>
    </source>
</reference>
<gene>
    <name evidence="3" type="primary">LOC109720319</name>
</gene>
<evidence type="ECO:0000313" key="3">
    <source>
        <dbReference type="RefSeq" id="XP_020102946.1"/>
    </source>
</evidence>
<proteinExistence type="predicted"/>
<evidence type="ECO:0000256" key="1">
    <source>
        <dbReference type="SAM" id="MobiDB-lite"/>
    </source>
</evidence>
<dbReference type="GeneID" id="109720319"/>
<dbReference type="AlphaFoldDB" id="A0A6P5G2X1"/>
<organism evidence="2 3">
    <name type="scientific">Ananas comosus</name>
    <name type="common">Pineapple</name>
    <name type="synonym">Ananas ananas</name>
    <dbReference type="NCBI Taxonomy" id="4615"/>
    <lineage>
        <taxon>Eukaryota</taxon>
        <taxon>Viridiplantae</taxon>
        <taxon>Streptophyta</taxon>
        <taxon>Embryophyta</taxon>
        <taxon>Tracheophyta</taxon>
        <taxon>Spermatophyta</taxon>
        <taxon>Magnoliopsida</taxon>
        <taxon>Liliopsida</taxon>
        <taxon>Poales</taxon>
        <taxon>Bromeliaceae</taxon>
        <taxon>Bromelioideae</taxon>
        <taxon>Ananas</taxon>
    </lineage>
</organism>
<dbReference type="RefSeq" id="XP_020102946.1">
    <property type="nucleotide sequence ID" value="XM_020247357.1"/>
</dbReference>